<keyword evidence="1 5" id="KW-0808">Transferase</keyword>
<dbReference type="SMART" id="SM00563">
    <property type="entry name" value="PlsC"/>
    <property type="match status" value="1"/>
</dbReference>
<dbReference type="RefSeq" id="WP_035932557.1">
    <property type="nucleotide sequence ID" value="NZ_AVPL01000003.1"/>
</dbReference>
<sequence>MRAGPRHAPPAYRFVVTVLRPLLMALTRRDWTGAEHLPRGRGFVAVSNHISHVDVFVLAHFLNDSGFVPHFLGKVEVFDLPVVGAIVRAAEQIPVRRETGQASDSYAAAVEAIRAGHCVGIYPEGTLTRQPDLWPMRGKTGAARVALQTRCPVVPVAQWGAQEILAPYSRRPHLLPRHTMRIRAGRPVDLGDLYDRPVTAEVLAEATERIMAALTTELEVLRGKQAPPGRYDPRSHGLTVTGPPRAATPTERSGPRERELPPQWADGSDGPDDGEDHT</sequence>
<accession>A0A0A0K0Z0</accession>
<name>A0A0A0K0Z0_9MICO</name>
<dbReference type="SUPFAM" id="SSF69593">
    <property type="entry name" value="Glycerol-3-phosphate (1)-acyltransferase"/>
    <property type="match status" value="1"/>
</dbReference>
<dbReference type="STRING" id="1385519.N801_14130"/>
<feature type="region of interest" description="Disordered" evidence="3">
    <location>
        <begin position="224"/>
        <end position="278"/>
    </location>
</feature>
<keyword evidence="6" id="KW-1185">Reference proteome</keyword>
<dbReference type="Proteomes" id="UP000030013">
    <property type="component" value="Unassembled WGS sequence"/>
</dbReference>
<dbReference type="Pfam" id="PF01553">
    <property type="entry name" value="Acyltransferase"/>
    <property type="match status" value="1"/>
</dbReference>
<evidence type="ECO:0000256" key="3">
    <source>
        <dbReference type="SAM" id="MobiDB-lite"/>
    </source>
</evidence>
<dbReference type="GO" id="GO:0005886">
    <property type="term" value="C:plasma membrane"/>
    <property type="evidence" value="ECO:0007669"/>
    <property type="project" value="TreeGrafter"/>
</dbReference>
<evidence type="ECO:0000256" key="1">
    <source>
        <dbReference type="ARBA" id="ARBA00022679"/>
    </source>
</evidence>
<dbReference type="eggNOG" id="COG0204">
    <property type="taxonomic scope" value="Bacteria"/>
</dbReference>
<feature type="compositionally biased region" description="Acidic residues" evidence="3">
    <location>
        <begin position="269"/>
        <end position="278"/>
    </location>
</feature>
<evidence type="ECO:0000313" key="6">
    <source>
        <dbReference type="Proteomes" id="UP000030013"/>
    </source>
</evidence>
<dbReference type="AlphaFoldDB" id="A0A0A0K0Z0"/>
<dbReference type="CDD" id="cd07989">
    <property type="entry name" value="LPLAT_AGPAT-like"/>
    <property type="match status" value="1"/>
</dbReference>
<evidence type="ECO:0000259" key="4">
    <source>
        <dbReference type="SMART" id="SM00563"/>
    </source>
</evidence>
<dbReference type="GO" id="GO:0006654">
    <property type="term" value="P:phosphatidic acid biosynthetic process"/>
    <property type="evidence" value="ECO:0007669"/>
    <property type="project" value="TreeGrafter"/>
</dbReference>
<dbReference type="EMBL" id="AVPL01000003">
    <property type="protein sequence ID" value="KGN42669.1"/>
    <property type="molecule type" value="Genomic_DNA"/>
</dbReference>
<feature type="domain" description="Phospholipid/glycerol acyltransferase" evidence="4">
    <location>
        <begin position="43"/>
        <end position="161"/>
    </location>
</feature>
<protein>
    <submittedName>
        <fullName evidence="5">Acyltransferase</fullName>
    </submittedName>
</protein>
<dbReference type="GO" id="GO:0003841">
    <property type="term" value="F:1-acylglycerol-3-phosphate O-acyltransferase activity"/>
    <property type="evidence" value="ECO:0007669"/>
    <property type="project" value="TreeGrafter"/>
</dbReference>
<comment type="caution">
    <text evidence="5">The sequence shown here is derived from an EMBL/GenBank/DDBJ whole genome shotgun (WGS) entry which is preliminary data.</text>
</comment>
<dbReference type="PANTHER" id="PTHR10434">
    <property type="entry name" value="1-ACYL-SN-GLYCEROL-3-PHOSPHATE ACYLTRANSFERASE"/>
    <property type="match status" value="1"/>
</dbReference>
<proteinExistence type="predicted"/>
<reference evidence="5 6" key="1">
    <citation type="submission" date="2013-08" db="EMBL/GenBank/DDBJ databases">
        <title>The genome sequence of Knoellia aerolata.</title>
        <authorList>
            <person name="Zhu W."/>
            <person name="Wang G."/>
        </authorList>
    </citation>
    <scope>NUCLEOTIDE SEQUENCE [LARGE SCALE GENOMIC DNA]</scope>
    <source>
        <strain evidence="5 6">DSM 18566</strain>
    </source>
</reference>
<organism evidence="5 6">
    <name type="scientific">Knoellia aerolata DSM 18566</name>
    <dbReference type="NCBI Taxonomy" id="1385519"/>
    <lineage>
        <taxon>Bacteria</taxon>
        <taxon>Bacillati</taxon>
        <taxon>Actinomycetota</taxon>
        <taxon>Actinomycetes</taxon>
        <taxon>Micrococcales</taxon>
        <taxon>Intrasporangiaceae</taxon>
        <taxon>Knoellia</taxon>
    </lineage>
</organism>
<evidence type="ECO:0000313" key="5">
    <source>
        <dbReference type="EMBL" id="KGN42669.1"/>
    </source>
</evidence>
<gene>
    <name evidence="5" type="ORF">N801_14130</name>
</gene>
<dbReference type="InterPro" id="IPR002123">
    <property type="entry name" value="Plipid/glycerol_acylTrfase"/>
</dbReference>
<keyword evidence="2 5" id="KW-0012">Acyltransferase</keyword>
<dbReference type="PANTHER" id="PTHR10434:SF55">
    <property type="entry name" value="POSSIBLE ACYLTRANSFERASE"/>
    <property type="match status" value="1"/>
</dbReference>
<evidence type="ECO:0000256" key="2">
    <source>
        <dbReference type="ARBA" id="ARBA00023315"/>
    </source>
</evidence>